<dbReference type="InterPro" id="IPR001347">
    <property type="entry name" value="SIS_dom"/>
</dbReference>
<evidence type="ECO:0000313" key="7">
    <source>
        <dbReference type="Proteomes" id="UP001279681"/>
    </source>
</evidence>
<dbReference type="SUPFAM" id="SSF53697">
    <property type="entry name" value="SIS domain"/>
    <property type="match status" value="1"/>
</dbReference>
<keyword evidence="2" id="KW-0238">DNA-binding</keyword>
<dbReference type="PROSITE" id="PS51071">
    <property type="entry name" value="HTH_RPIR"/>
    <property type="match status" value="1"/>
</dbReference>
<keyword evidence="3" id="KW-0804">Transcription</keyword>
<dbReference type="InterPro" id="IPR036388">
    <property type="entry name" value="WH-like_DNA-bd_sf"/>
</dbReference>
<name>A0ABU4W9H9_9FUSO</name>
<proteinExistence type="predicted"/>
<evidence type="ECO:0000259" key="5">
    <source>
        <dbReference type="PROSITE" id="PS51464"/>
    </source>
</evidence>
<dbReference type="InterPro" id="IPR035472">
    <property type="entry name" value="RpiR-like_SIS"/>
</dbReference>
<dbReference type="EMBL" id="JAVIKH010000007">
    <property type="protein sequence ID" value="MDX8336194.1"/>
    <property type="molecule type" value="Genomic_DNA"/>
</dbReference>
<dbReference type="Gene3D" id="3.40.50.10490">
    <property type="entry name" value="Glucose-6-phosphate isomerase like protein, domain 1"/>
    <property type="match status" value="1"/>
</dbReference>
<organism evidence="6 7">
    <name type="scientific">Candidatus Cetobacterium colombiensis</name>
    <dbReference type="NCBI Taxonomy" id="3073100"/>
    <lineage>
        <taxon>Bacteria</taxon>
        <taxon>Fusobacteriati</taxon>
        <taxon>Fusobacteriota</taxon>
        <taxon>Fusobacteriia</taxon>
        <taxon>Fusobacteriales</taxon>
        <taxon>Fusobacteriaceae</taxon>
        <taxon>Cetobacterium</taxon>
    </lineage>
</organism>
<gene>
    <name evidence="6" type="ORF">RFV38_06770</name>
</gene>
<protein>
    <submittedName>
        <fullName evidence="6">MurR/RpiR family transcriptional regulator</fullName>
    </submittedName>
</protein>
<dbReference type="Gene3D" id="1.10.10.10">
    <property type="entry name" value="Winged helix-like DNA-binding domain superfamily/Winged helix DNA-binding domain"/>
    <property type="match status" value="1"/>
</dbReference>
<feature type="domain" description="SIS" evidence="5">
    <location>
        <begin position="99"/>
        <end position="236"/>
    </location>
</feature>
<sequence length="236" mass="27018">MDIDIYKLGEKFNLTESEELALRYIVNNIEKSLEIGVRGVAKECFASTSVVMNLSKKLGYKGFIDMVYRLELELKSTSIEKTITENFCIDFSIQKGMKFRNLLNKTKNKAIFVHGVGFSGPISKYICDKLMILGYFSMMSEYMESVEKNYEEKPLLIVVSKSGETSAILNLCQKAKLKNVPIIVFTGMKNSSMEKCSEITFVIKNSNPLDDRNLEKNDFFGNTILFFEELIEQYLK</sequence>
<dbReference type="InterPro" id="IPR009057">
    <property type="entry name" value="Homeodomain-like_sf"/>
</dbReference>
<evidence type="ECO:0000256" key="1">
    <source>
        <dbReference type="ARBA" id="ARBA00023015"/>
    </source>
</evidence>
<evidence type="ECO:0000259" key="4">
    <source>
        <dbReference type="PROSITE" id="PS51071"/>
    </source>
</evidence>
<evidence type="ECO:0000313" key="6">
    <source>
        <dbReference type="EMBL" id="MDX8336194.1"/>
    </source>
</evidence>
<dbReference type="CDD" id="cd05013">
    <property type="entry name" value="SIS_RpiR"/>
    <property type="match status" value="1"/>
</dbReference>
<dbReference type="SUPFAM" id="SSF46689">
    <property type="entry name" value="Homeodomain-like"/>
    <property type="match status" value="1"/>
</dbReference>
<keyword evidence="7" id="KW-1185">Reference proteome</keyword>
<dbReference type="Proteomes" id="UP001279681">
    <property type="component" value="Unassembled WGS sequence"/>
</dbReference>
<dbReference type="PROSITE" id="PS51464">
    <property type="entry name" value="SIS"/>
    <property type="match status" value="1"/>
</dbReference>
<dbReference type="PANTHER" id="PTHR30514:SF21">
    <property type="entry name" value="RPIR-FAMILY TRANSCRIPTIONAL REGULATOR"/>
    <property type="match status" value="1"/>
</dbReference>
<dbReference type="InterPro" id="IPR047640">
    <property type="entry name" value="RpiR-like"/>
</dbReference>
<reference evidence="7" key="1">
    <citation type="submission" date="2023-07" db="EMBL/GenBank/DDBJ databases">
        <authorList>
            <person name="Colorado M.A."/>
            <person name="Villamil L.M."/>
            <person name="Melo J.F."/>
            <person name="Rodriguez J.A."/>
            <person name="Ruiz R.Y."/>
        </authorList>
    </citation>
    <scope>NUCLEOTIDE SEQUENCE [LARGE SCALE GENOMIC DNA]</scope>
    <source>
        <strain evidence="7">C33</strain>
    </source>
</reference>
<accession>A0ABU4W9H9</accession>
<evidence type="ECO:0000256" key="2">
    <source>
        <dbReference type="ARBA" id="ARBA00023125"/>
    </source>
</evidence>
<dbReference type="Pfam" id="PF01380">
    <property type="entry name" value="SIS"/>
    <property type="match status" value="1"/>
</dbReference>
<keyword evidence="1" id="KW-0805">Transcription regulation</keyword>
<feature type="domain" description="HTH rpiR-type" evidence="4">
    <location>
        <begin position="1"/>
        <end position="77"/>
    </location>
</feature>
<comment type="caution">
    <text evidence="6">The sequence shown here is derived from an EMBL/GenBank/DDBJ whole genome shotgun (WGS) entry which is preliminary data.</text>
</comment>
<dbReference type="Pfam" id="PF01418">
    <property type="entry name" value="HTH_6"/>
    <property type="match status" value="1"/>
</dbReference>
<dbReference type="RefSeq" id="WP_320313596.1">
    <property type="nucleotide sequence ID" value="NZ_JAVIKH010000007.1"/>
</dbReference>
<dbReference type="InterPro" id="IPR046348">
    <property type="entry name" value="SIS_dom_sf"/>
</dbReference>
<dbReference type="InterPro" id="IPR000281">
    <property type="entry name" value="HTH_RpiR"/>
</dbReference>
<evidence type="ECO:0000256" key="3">
    <source>
        <dbReference type="ARBA" id="ARBA00023163"/>
    </source>
</evidence>
<dbReference type="PANTHER" id="PTHR30514">
    <property type="entry name" value="GLUCOKINASE"/>
    <property type="match status" value="1"/>
</dbReference>